<sequence>MTGGTGLTDEQRVTAAKAYVDALVSHDPSAVPLDPACVRIELGLKTGRNGGHIARGLAGAPQFKLIHTISDFQARVVDGVVHSTFCVHVHPRPLRLQAKVTESFEFTDTGDIVRIVARFGVPHRAP</sequence>
<dbReference type="InterPro" id="IPR058334">
    <property type="entry name" value="DUF8021"/>
</dbReference>
<dbReference type="RefSeq" id="WP_253661647.1">
    <property type="nucleotide sequence ID" value="NZ_BAAAJQ010000001.1"/>
</dbReference>
<protein>
    <recommendedName>
        <fullName evidence="1">DUF8021 domain-containing protein</fullName>
    </recommendedName>
</protein>
<keyword evidence="3" id="KW-1185">Reference proteome</keyword>
<comment type="caution">
    <text evidence="2">The sequence shown here is derived from an EMBL/GenBank/DDBJ whole genome shotgun (WGS) entry which is preliminary data.</text>
</comment>
<evidence type="ECO:0000259" key="1">
    <source>
        <dbReference type="Pfam" id="PF26061"/>
    </source>
</evidence>
<feature type="domain" description="DUF8021" evidence="1">
    <location>
        <begin position="8"/>
        <end position="118"/>
    </location>
</feature>
<reference evidence="2 3" key="1">
    <citation type="submission" date="2022-06" db="EMBL/GenBank/DDBJ databases">
        <title>Genomic Encyclopedia of Archaeal and Bacterial Type Strains, Phase II (KMG-II): from individual species to whole genera.</title>
        <authorList>
            <person name="Goeker M."/>
        </authorList>
    </citation>
    <scope>NUCLEOTIDE SEQUENCE [LARGE SCALE GENOMIC DNA]</scope>
    <source>
        <strain evidence="2 3">DSM 44693</strain>
    </source>
</reference>
<dbReference type="Pfam" id="PF26061">
    <property type="entry name" value="DUF8021"/>
    <property type="match status" value="1"/>
</dbReference>
<proteinExistence type="predicted"/>
<gene>
    <name evidence="2" type="ORF">LX13_002504</name>
</gene>
<accession>A0ABT1HHU7</accession>
<evidence type="ECO:0000313" key="2">
    <source>
        <dbReference type="EMBL" id="MCP2176685.1"/>
    </source>
</evidence>
<evidence type="ECO:0000313" key="3">
    <source>
        <dbReference type="Proteomes" id="UP001206895"/>
    </source>
</evidence>
<organism evidence="2 3">
    <name type="scientific">Williamsia maris</name>
    <dbReference type="NCBI Taxonomy" id="72806"/>
    <lineage>
        <taxon>Bacteria</taxon>
        <taxon>Bacillati</taxon>
        <taxon>Actinomycetota</taxon>
        <taxon>Actinomycetes</taxon>
        <taxon>Mycobacteriales</taxon>
        <taxon>Nocardiaceae</taxon>
        <taxon>Williamsia</taxon>
    </lineage>
</organism>
<name>A0ABT1HHU7_9NOCA</name>
<dbReference type="EMBL" id="JAMTCJ010000002">
    <property type="protein sequence ID" value="MCP2176685.1"/>
    <property type="molecule type" value="Genomic_DNA"/>
</dbReference>
<dbReference type="Proteomes" id="UP001206895">
    <property type="component" value="Unassembled WGS sequence"/>
</dbReference>